<evidence type="ECO:0008006" key="3">
    <source>
        <dbReference type="Google" id="ProtNLM"/>
    </source>
</evidence>
<name>A0AAV0VTP3_9HEMI</name>
<sequence length="178" mass="20229">MNGDTFREWMEGILPRLKLNSVIVVDNASYHSVKMDKAPISNTRKADIIKCGTFWWPSPDPHRPCRQILFDVQYGDSEIKRLATVFQVDARSAINGFHELKDLLDSSTVLDLRPLLTTVKTVAISSSECGRAFRSPVHMFVPESYVVSWIQEGKRCADEVNCPKLQNNEDNNHSHVEL</sequence>
<protein>
    <recommendedName>
        <fullName evidence="3">Tc1-like transposase DDE domain-containing protein</fullName>
    </recommendedName>
</protein>
<accession>A0AAV0VTP3</accession>
<reference evidence="1 2" key="1">
    <citation type="submission" date="2023-01" db="EMBL/GenBank/DDBJ databases">
        <authorList>
            <person name="Whitehead M."/>
        </authorList>
    </citation>
    <scope>NUCLEOTIDE SEQUENCE [LARGE SCALE GENOMIC DNA]</scope>
</reference>
<organism evidence="1 2">
    <name type="scientific">Macrosiphum euphorbiae</name>
    <name type="common">potato aphid</name>
    <dbReference type="NCBI Taxonomy" id="13131"/>
    <lineage>
        <taxon>Eukaryota</taxon>
        <taxon>Metazoa</taxon>
        <taxon>Ecdysozoa</taxon>
        <taxon>Arthropoda</taxon>
        <taxon>Hexapoda</taxon>
        <taxon>Insecta</taxon>
        <taxon>Pterygota</taxon>
        <taxon>Neoptera</taxon>
        <taxon>Paraneoptera</taxon>
        <taxon>Hemiptera</taxon>
        <taxon>Sternorrhyncha</taxon>
        <taxon>Aphidomorpha</taxon>
        <taxon>Aphidoidea</taxon>
        <taxon>Aphididae</taxon>
        <taxon>Macrosiphini</taxon>
        <taxon>Macrosiphum</taxon>
    </lineage>
</organism>
<gene>
    <name evidence="1" type="ORF">MEUPH1_LOCUS2142</name>
</gene>
<keyword evidence="2" id="KW-1185">Reference proteome</keyword>
<dbReference type="AlphaFoldDB" id="A0AAV0VTP3"/>
<evidence type="ECO:0000313" key="2">
    <source>
        <dbReference type="Proteomes" id="UP001160148"/>
    </source>
</evidence>
<proteinExistence type="predicted"/>
<dbReference type="EMBL" id="CARXXK010000001">
    <property type="protein sequence ID" value="CAI6345091.1"/>
    <property type="molecule type" value="Genomic_DNA"/>
</dbReference>
<dbReference type="Proteomes" id="UP001160148">
    <property type="component" value="Unassembled WGS sequence"/>
</dbReference>
<evidence type="ECO:0000313" key="1">
    <source>
        <dbReference type="EMBL" id="CAI6345091.1"/>
    </source>
</evidence>
<comment type="caution">
    <text evidence="1">The sequence shown here is derived from an EMBL/GenBank/DDBJ whole genome shotgun (WGS) entry which is preliminary data.</text>
</comment>